<dbReference type="AlphaFoldDB" id="A0AAW0APZ3"/>
<reference evidence="1 2" key="1">
    <citation type="journal article" date="2024" name="J Genomics">
        <title>Draft genome sequencing and assembly of Favolaschia claudopus CIRM-BRFM 2984 isolated from oak limbs.</title>
        <authorList>
            <person name="Navarro D."/>
            <person name="Drula E."/>
            <person name="Chaduli D."/>
            <person name="Cazenave R."/>
            <person name="Ahrendt S."/>
            <person name="Wang J."/>
            <person name="Lipzen A."/>
            <person name="Daum C."/>
            <person name="Barry K."/>
            <person name="Grigoriev I.V."/>
            <person name="Favel A."/>
            <person name="Rosso M.N."/>
            <person name="Martin F."/>
        </authorList>
    </citation>
    <scope>NUCLEOTIDE SEQUENCE [LARGE SCALE GENOMIC DNA]</scope>
    <source>
        <strain evidence="1 2">CIRM-BRFM 2984</strain>
    </source>
</reference>
<gene>
    <name evidence="1" type="ORF">R3P38DRAFT_2999192</name>
</gene>
<accession>A0AAW0APZ3</accession>
<dbReference type="EMBL" id="JAWWNJ010000055">
    <property type="protein sequence ID" value="KAK7015043.1"/>
    <property type="molecule type" value="Genomic_DNA"/>
</dbReference>
<comment type="caution">
    <text evidence="1">The sequence shown here is derived from an EMBL/GenBank/DDBJ whole genome shotgun (WGS) entry which is preliminary data.</text>
</comment>
<organism evidence="1 2">
    <name type="scientific">Favolaschia claudopus</name>
    <dbReference type="NCBI Taxonomy" id="2862362"/>
    <lineage>
        <taxon>Eukaryota</taxon>
        <taxon>Fungi</taxon>
        <taxon>Dikarya</taxon>
        <taxon>Basidiomycota</taxon>
        <taxon>Agaricomycotina</taxon>
        <taxon>Agaricomycetes</taxon>
        <taxon>Agaricomycetidae</taxon>
        <taxon>Agaricales</taxon>
        <taxon>Marasmiineae</taxon>
        <taxon>Mycenaceae</taxon>
        <taxon>Favolaschia</taxon>
    </lineage>
</organism>
<sequence>VRRRLAVPSYLSQSFTKCKILHLKSYVALTSNDFYRHKLSIVLSISTLDESSVNLAPLSAGQVRLGFECCALMVCSSESARGVLLLPSFEFSWTSTRAFAARLTYVSVVVSFAPHVSATAFANSCAVSFPMIPWRPGHQLMLTVGVTWVLVKKFFDASSKSLGSCLTSSEFECRSIIFHSIRVVRVHVYASVKVARCLPQGRG</sequence>
<proteinExistence type="predicted"/>
<keyword evidence="2" id="KW-1185">Reference proteome</keyword>
<feature type="non-terminal residue" evidence="1">
    <location>
        <position position="1"/>
    </location>
</feature>
<evidence type="ECO:0000313" key="2">
    <source>
        <dbReference type="Proteomes" id="UP001362999"/>
    </source>
</evidence>
<evidence type="ECO:0000313" key="1">
    <source>
        <dbReference type="EMBL" id="KAK7015043.1"/>
    </source>
</evidence>
<protein>
    <submittedName>
        <fullName evidence="1">Uncharacterized protein</fullName>
    </submittedName>
</protein>
<name>A0AAW0APZ3_9AGAR</name>
<dbReference type="Proteomes" id="UP001362999">
    <property type="component" value="Unassembled WGS sequence"/>
</dbReference>